<dbReference type="AlphaFoldDB" id="A0A8T2N063"/>
<accession>A0A8T2N063</accession>
<keyword evidence="2" id="KW-1185">Reference proteome</keyword>
<sequence>MVWEKIKALPVSVFPVKYSQEWHKGTLTHWLGSETRPLSLPFPAPQLYPDRHALCLLRPASGEGSPASVGC</sequence>
<dbReference type="EMBL" id="JAFBMS010000237">
    <property type="protein sequence ID" value="KAG9332840.1"/>
    <property type="molecule type" value="Genomic_DNA"/>
</dbReference>
<dbReference type="Proteomes" id="UP000824540">
    <property type="component" value="Unassembled WGS sequence"/>
</dbReference>
<organism evidence="1 2">
    <name type="scientific">Albula glossodonta</name>
    <name type="common">roundjaw bonefish</name>
    <dbReference type="NCBI Taxonomy" id="121402"/>
    <lineage>
        <taxon>Eukaryota</taxon>
        <taxon>Metazoa</taxon>
        <taxon>Chordata</taxon>
        <taxon>Craniata</taxon>
        <taxon>Vertebrata</taxon>
        <taxon>Euteleostomi</taxon>
        <taxon>Actinopterygii</taxon>
        <taxon>Neopterygii</taxon>
        <taxon>Teleostei</taxon>
        <taxon>Albuliformes</taxon>
        <taxon>Albulidae</taxon>
        <taxon>Albula</taxon>
    </lineage>
</organism>
<reference evidence="1" key="1">
    <citation type="thesis" date="2021" institute="BYU ScholarsArchive" country="Provo, UT, USA">
        <title>Applications of and Algorithms for Genome Assembly and Genomic Analyses with an Emphasis on Marine Teleosts.</title>
        <authorList>
            <person name="Pickett B.D."/>
        </authorList>
    </citation>
    <scope>NUCLEOTIDE SEQUENCE</scope>
    <source>
        <strain evidence="1">HI-2016</strain>
    </source>
</reference>
<gene>
    <name evidence="1" type="ORF">JZ751_014939</name>
</gene>
<proteinExistence type="predicted"/>
<protein>
    <submittedName>
        <fullName evidence="1">Uncharacterized protein</fullName>
    </submittedName>
</protein>
<evidence type="ECO:0000313" key="2">
    <source>
        <dbReference type="Proteomes" id="UP000824540"/>
    </source>
</evidence>
<name>A0A8T2N063_9TELE</name>
<comment type="caution">
    <text evidence="1">The sequence shown here is derived from an EMBL/GenBank/DDBJ whole genome shotgun (WGS) entry which is preliminary data.</text>
</comment>
<evidence type="ECO:0000313" key="1">
    <source>
        <dbReference type="EMBL" id="KAG9332840.1"/>
    </source>
</evidence>